<evidence type="ECO:0000256" key="3">
    <source>
        <dbReference type="ARBA" id="ARBA00022771"/>
    </source>
</evidence>
<protein>
    <recommendedName>
        <fullName evidence="11">SBP-type domain-containing protein</fullName>
    </recommendedName>
</protein>
<dbReference type="Pfam" id="PF03110">
    <property type="entry name" value="SBP"/>
    <property type="match status" value="1"/>
</dbReference>
<keyword evidence="5" id="KW-0805">Transcription regulation</keyword>
<keyword evidence="13" id="KW-1185">Reference proteome</keyword>
<evidence type="ECO:0000256" key="1">
    <source>
        <dbReference type="ARBA" id="ARBA00004123"/>
    </source>
</evidence>
<evidence type="ECO:0000256" key="6">
    <source>
        <dbReference type="ARBA" id="ARBA00023125"/>
    </source>
</evidence>
<evidence type="ECO:0000256" key="5">
    <source>
        <dbReference type="ARBA" id="ARBA00023015"/>
    </source>
</evidence>
<feature type="region of interest" description="Disordered" evidence="10">
    <location>
        <begin position="1"/>
        <end position="73"/>
    </location>
</feature>
<dbReference type="Proteomes" id="UP001141806">
    <property type="component" value="Unassembled WGS sequence"/>
</dbReference>
<reference evidence="12" key="1">
    <citation type="journal article" date="2023" name="Plant J.">
        <title>The genome of the king protea, Protea cynaroides.</title>
        <authorList>
            <person name="Chang J."/>
            <person name="Duong T.A."/>
            <person name="Schoeman C."/>
            <person name="Ma X."/>
            <person name="Roodt D."/>
            <person name="Barker N."/>
            <person name="Li Z."/>
            <person name="Van de Peer Y."/>
            <person name="Mizrachi E."/>
        </authorList>
    </citation>
    <scope>NUCLEOTIDE SEQUENCE</scope>
    <source>
        <tissue evidence="12">Young leaves</tissue>
    </source>
</reference>
<feature type="domain" description="SBP-type" evidence="11">
    <location>
        <begin position="70"/>
        <end position="147"/>
    </location>
</feature>
<feature type="compositionally biased region" description="Basic and acidic residues" evidence="10">
    <location>
        <begin position="161"/>
        <end position="170"/>
    </location>
</feature>
<name>A0A9Q0R366_9MAGN</name>
<dbReference type="PROSITE" id="PS51141">
    <property type="entry name" value="ZF_SBP"/>
    <property type="match status" value="1"/>
</dbReference>
<keyword evidence="2" id="KW-0479">Metal-binding</keyword>
<comment type="caution">
    <text evidence="12">The sequence shown here is derived from an EMBL/GenBank/DDBJ whole genome shotgun (WGS) entry which is preliminary data.</text>
</comment>
<accession>A0A9Q0R366</accession>
<dbReference type="SUPFAM" id="SSF103612">
    <property type="entry name" value="SBT domain"/>
    <property type="match status" value="1"/>
</dbReference>
<evidence type="ECO:0000256" key="2">
    <source>
        <dbReference type="ARBA" id="ARBA00022723"/>
    </source>
</evidence>
<dbReference type="Gene3D" id="4.10.1100.10">
    <property type="entry name" value="Transcription factor, SBP-box domain"/>
    <property type="match status" value="1"/>
</dbReference>
<keyword evidence="7" id="KW-0804">Transcription</keyword>
<evidence type="ECO:0000256" key="10">
    <source>
        <dbReference type="SAM" id="MobiDB-lite"/>
    </source>
</evidence>
<sequence length="188" mass="21154">MDATSSRYEGKRSAKEKAKKEVVVAVEEDPDEDDEEEETMDYEDEKKKRPAATISSAKKGSTGGGGGVLPPSCQAEKCNSDLTDAKKYHRRHKVCEHHSKASVVLVAGLRQRFCQQCSRFHELSEFDEAKRSCRRRLAGHNERRRKSSTDSHGEGSSCKENQCRQADHSGRIPTTLQGNATYKHFQIR</sequence>
<feature type="region of interest" description="Disordered" evidence="10">
    <location>
        <begin position="138"/>
        <end position="188"/>
    </location>
</feature>
<evidence type="ECO:0000256" key="7">
    <source>
        <dbReference type="ARBA" id="ARBA00023163"/>
    </source>
</evidence>
<organism evidence="12 13">
    <name type="scientific">Protea cynaroides</name>
    <dbReference type="NCBI Taxonomy" id="273540"/>
    <lineage>
        <taxon>Eukaryota</taxon>
        <taxon>Viridiplantae</taxon>
        <taxon>Streptophyta</taxon>
        <taxon>Embryophyta</taxon>
        <taxon>Tracheophyta</taxon>
        <taxon>Spermatophyta</taxon>
        <taxon>Magnoliopsida</taxon>
        <taxon>Proteales</taxon>
        <taxon>Proteaceae</taxon>
        <taxon>Protea</taxon>
    </lineage>
</organism>
<gene>
    <name evidence="12" type="ORF">NE237_032540</name>
</gene>
<dbReference type="PANTHER" id="PTHR31251:SF226">
    <property type="entry name" value="SQUAMOSA PROMOTER-BINDING-LIKE PROTEIN 6"/>
    <property type="match status" value="1"/>
</dbReference>
<evidence type="ECO:0000313" key="12">
    <source>
        <dbReference type="EMBL" id="KAJ4981703.1"/>
    </source>
</evidence>
<dbReference type="InterPro" id="IPR004333">
    <property type="entry name" value="SBP_dom"/>
</dbReference>
<dbReference type="InterPro" id="IPR044817">
    <property type="entry name" value="SBP-like"/>
</dbReference>
<comment type="subcellular location">
    <subcellularLocation>
        <location evidence="1">Nucleus</location>
    </subcellularLocation>
</comment>
<dbReference type="AlphaFoldDB" id="A0A9Q0R366"/>
<keyword evidence="3 9" id="KW-0863">Zinc-finger</keyword>
<dbReference type="GO" id="GO:0003677">
    <property type="term" value="F:DNA binding"/>
    <property type="evidence" value="ECO:0007669"/>
    <property type="project" value="UniProtKB-KW"/>
</dbReference>
<dbReference type="GO" id="GO:0008270">
    <property type="term" value="F:zinc ion binding"/>
    <property type="evidence" value="ECO:0007669"/>
    <property type="project" value="UniProtKB-KW"/>
</dbReference>
<evidence type="ECO:0000256" key="8">
    <source>
        <dbReference type="ARBA" id="ARBA00023242"/>
    </source>
</evidence>
<dbReference type="FunFam" id="4.10.1100.10:FF:000001">
    <property type="entry name" value="Squamosa promoter-binding-like protein 14"/>
    <property type="match status" value="1"/>
</dbReference>
<keyword evidence="4" id="KW-0862">Zinc</keyword>
<keyword evidence="8" id="KW-0539">Nucleus</keyword>
<dbReference type="GO" id="GO:0005634">
    <property type="term" value="C:nucleus"/>
    <property type="evidence" value="ECO:0007669"/>
    <property type="project" value="UniProtKB-SubCell"/>
</dbReference>
<keyword evidence="6" id="KW-0238">DNA-binding</keyword>
<dbReference type="PANTHER" id="PTHR31251">
    <property type="entry name" value="SQUAMOSA PROMOTER-BINDING-LIKE PROTEIN 4"/>
    <property type="match status" value="1"/>
</dbReference>
<dbReference type="InterPro" id="IPR036893">
    <property type="entry name" value="SBP_sf"/>
</dbReference>
<feature type="compositionally biased region" description="Basic and acidic residues" evidence="10">
    <location>
        <begin position="8"/>
        <end position="22"/>
    </location>
</feature>
<feature type="compositionally biased region" description="Acidic residues" evidence="10">
    <location>
        <begin position="26"/>
        <end position="43"/>
    </location>
</feature>
<dbReference type="OrthoDB" id="514967at2759"/>
<proteinExistence type="predicted"/>
<evidence type="ECO:0000256" key="4">
    <source>
        <dbReference type="ARBA" id="ARBA00022833"/>
    </source>
</evidence>
<dbReference type="EMBL" id="JAMYWD010000001">
    <property type="protein sequence ID" value="KAJ4981703.1"/>
    <property type="molecule type" value="Genomic_DNA"/>
</dbReference>
<evidence type="ECO:0000313" key="13">
    <source>
        <dbReference type="Proteomes" id="UP001141806"/>
    </source>
</evidence>
<evidence type="ECO:0000256" key="9">
    <source>
        <dbReference type="PROSITE-ProRule" id="PRU00470"/>
    </source>
</evidence>
<evidence type="ECO:0000259" key="11">
    <source>
        <dbReference type="PROSITE" id="PS51141"/>
    </source>
</evidence>